<sequence length="61" mass="6915">PYLDNINKSKYLESLLNTADSVDLILTEFLAYGNAIFFLEPITTNQARDVDNMSYDPIELA</sequence>
<accession>A0ABN7UIL5</accession>
<organism evidence="1 2">
    <name type="scientific">Gigaspora margarita</name>
    <dbReference type="NCBI Taxonomy" id="4874"/>
    <lineage>
        <taxon>Eukaryota</taxon>
        <taxon>Fungi</taxon>
        <taxon>Fungi incertae sedis</taxon>
        <taxon>Mucoromycota</taxon>
        <taxon>Glomeromycotina</taxon>
        <taxon>Glomeromycetes</taxon>
        <taxon>Diversisporales</taxon>
        <taxon>Gigasporaceae</taxon>
        <taxon>Gigaspora</taxon>
    </lineage>
</organism>
<protein>
    <submittedName>
        <fullName evidence="1">31732_t:CDS:1</fullName>
    </submittedName>
</protein>
<keyword evidence="2" id="KW-1185">Reference proteome</keyword>
<proteinExistence type="predicted"/>
<feature type="non-terminal residue" evidence="1">
    <location>
        <position position="1"/>
    </location>
</feature>
<name>A0ABN7UIL5_GIGMA</name>
<dbReference type="EMBL" id="CAJVQB010002971">
    <property type="protein sequence ID" value="CAG8593408.1"/>
    <property type="molecule type" value="Genomic_DNA"/>
</dbReference>
<evidence type="ECO:0000313" key="2">
    <source>
        <dbReference type="Proteomes" id="UP000789901"/>
    </source>
</evidence>
<evidence type="ECO:0000313" key="1">
    <source>
        <dbReference type="EMBL" id="CAG8593408.1"/>
    </source>
</evidence>
<gene>
    <name evidence="1" type="ORF">GMARGA_LOCUS6520</name>
</gene>
<dbReference type="Proteomes" id="UP000789901">
    <property type="component" value="Unassembled WGS sequence"/>
</dbReference>
<reference evidence="1 2" key="1">
    <citation type="submission" date="2021-06" db="EMBL/GenBank/DDBJ databases">
        <authorList>
            <person name="Kallberg Y."/>
            <person name="Tangrot J."/>
            <person name="Rosling A."/>
        </authorList>
    </citation>
    <scope>NUCLEOTIDE SEQUENCE [LARGE SCALE GENOMIC DNA]</scope>
    <source>
        <strain evidence="1 2">120-4 pot B 10/14</strain>
    </source>
</reference>
<comment type="caution">
    <text evidence="1">The sequence shown here is derived from an EMBL/GenBank/DDBJ whole genome shotgun (WGS) entry which is preliminary data.</text>
</comment>